<name>A0A4P5PDR7_9ENTE</name>
<comment type="caution">
    <text evidence="1">The sequence shown here is derived from an EMBL/GenBank/DDBJ whole genome shotgun (WGS) entry which is preliminary data.</text>
</comment>
<dbReference type="Gene3D" id="3.10.450.150">
    <property type="entry name" value="enterococcus faecalis protein"/>
    <property type="match status" value="1"/>
</dbReference>
<organism evidence="1 2">
    <name type="scientific">Enterococcus florum</name>
    <dbReference type="NCBI Taxonomy" id="2480627"/>
    <lineage>
        <taxon>Bacteria</taxon>
        <taxon>Bacillati</taxon>
        <taxon>Bacillota</taxon>
        <taxon>Bacilli</taxon>
        <taxon>Lactobacillales</taxon>
        <taxon>Enterococcaceae</taxon>
        <taxon>Enterococcus</taxon>
    </lineage>
</organism>
<evidence type="ECO:0000313" key="2">
    <source>
        <dbReference type="Proteomes" id="UP000290567"/>
    </source>
</evidence>
<sequence>MFNTQENRYITRGVNEQVLKEMQQRCFQLINEKVIQANVQ</sequence>
<gene>
    <name evidence="1" type="ORF">NRIC_25950</name>
</gene>
<proteinExistence type="predicted"/>
<accession>A0A4P5PDR7</accession>
<evidence type="ECO:0000313" key="1">
    <source>
        <dbReference type="EMBL" id="GCF94704.1"/>
    </source>
</evidence>
<keyword evidence="2" id="KW-1185">Reference proteome</keyword>
<dbReference type="EMBL" id="BJCC01000022">
    <property type="protein sequence ID" value="GCF94704.1"/>
    <property type="molecule type" value="Genomic_DNA"/>
</dbReference>
<reference evidence="2" key="1">
    <citation type="submission" date="2019-02" db="EMBL/GenBank/DDBJ databases">
        <title>Draft genome sequence of Enterococcus sp. Gos25-1.</title>
        <authorList>
            <person name="Tanaka N."/>
            <person name="Shiwa Y."/>
            <person name="Fujita N."/>
        </authorList>
    </citation>
    <scope>NUCLEOTIDE SEQUENCE [LARGE SCALE GENOMIC DNA]</scope>
    <source>
        <strain evidence="2">Gos25-1</strain>
    </source>
</reference>
<dbReference type="AlphaFoldDB" id="A0A4P5PDR7"/>
<protein>
    <submittedName>
        <fullName evidence="1">Uncharacterized protein</fullName>
    </submittedName>
</protein>
<dbReference type="RefSeq" id="WP_265416115.1">
    <property type="nucleotide sequence ID" value="NZ_BJCC01000022.1"/>
</dbReference>
<dbReference type="Proteomes" id="UP000290567">
    <property type="component" value="Unassembled WGS sequence"/>
</dbReference>